<feature type="binding site" evidence="7">
    <location>
        <begin position="312"/>
        <end position="316"/>
    </location>
    <ligand>
        <name>FMN</name>
        <dbReference type="ChEBI" id="CHEBI:58210"/>
    </ligand>
</feature>
<feature type="binding site" evidence="7">
    <location>
        <position position="284"/>
    </location>
    <ligand>
        <name>glyoxylate</name>
        <dbReference type="ChEBI" id="CHEBI:36655"/>
    </ligand>
</feature>
<feature type="binding site" evidence="7">
    <location>
        <position position="186"/>
    </location>
    <ligand>
        <name>FMN</name>
        <dbReference type="ChEBI" id="CHEBI:58210"/>
    </ligand>
</feature>
<organism evidence="10 11">
    <name type="scientific">Dictyostelium firmibasis</name>
    <dbReference type="NCBI Taxonomy" id="79012"/>
    <lineage>
        <taxon>Eukaryota</taxon>
        <taxon>Amoebozoa</taxon>
        <taxon>Evosea</taxon>
        <taxon>Eumycetozoa</taxon>
        <taxon>Dictyostelia</taxon>
        <taxon>Dictyosteliales</taxon>
        <taxon>Dictyosteliaceae</taxon>
        <taxon>Dictyostelium</taxon>
    </lineage>
</organism>
<feature type="binding site" evidence="7">
    <location>
        <begin position="107"/>
        <end position="109"/>
    </location>
    <ligand>
        <name>FMN</name>
        <dbReference type="ChEBI" id="CHEBI:58210"/>
    </ligand>
</feature>
<evidence type="ECO:0000259" key="9">
    <source>
        <dbReference type="PROSITE" id="PS51349"/>
    </source>
</evidence>
<dbReference type="SUPFAM" id="SSF51395">
    <property type="entry name" value="FMN-linked oxidoreductases"/>
    <property type="match status" value="1"/>
</dbReference>
<evidence type="ECO:0000256" key="5">
    <source>
        <dbReference type="ARBA" id="ARBA00024042"/>
    </source>
</evidence>
<comment type="cofactor">
    <cofactor evidence="1">
        <name>FMN</name>
        <dbReference type="ChEBI" id="CHEBI:58210"/>
    </cofactor>
</comment>
<dbReference type="Proteomes" id="UP001344447">
    <property type="component" value="Unassembled WGS sequence"/>
</dbReference>
<dbReference type="AlphaFoldDB" id="A0AAN7YXY3"/>
<feature type="region of interest" description="Disordered" evidence="8">
    <location>
        <begin position="1"/>
        <end position="20"/>
    </location>
</feature>
<feature type="domain" description="FMN hydroxy acid dehydrogenase" evidence="9">
    <location>
        <begin position="28"/>
        <end position="386"/>
    </location>
</feature>
<dbReference type="PIRSF" id="PIRSF000138">
    <property type="entry name" value="Al-hdrx_acd_dh"/>
    <property type="match status" value="1"/>
</dbReference>
<keyword evidence="3 7" id="KW-0288">FMN</keyword>
<feature type="binding site" evidence="7">
    <location>
        <position position="257"/>
    </location>
    <ligand>
        <name>FMN</name>
        <dbReference type="ChEBI" id="CHEBI:58210"/>
    </ligand>
</feature>
<evidence type="ECO:0000313" key="11">
    <source>
        <dbReference type="Proteomes" id="UP001344447"/>
    </source>
</evidence>
<dbReference type="PANTHER" id="PTHR10578:SF107">
    <property type="entry name" value="2-HYDROXYACID OXIDASE 1"/>
    <property type="match status" value="1"/>
</dbReference>
<feature type="binding site" evidence="7">
    <location>
        <position position="54"/>
    </location>
    <ligand>
        <name>glyoxylate</name>
        <dbReference type="ChEBI" id="CHEBI:36655"/>
    </ligand>
</feature>
<dbReference type="Gene3D" id="3.20.20.70">
    <property type="entry name" value="Aldolase class I"/>
    <property type="match status" value="1"/>
</dbReference>
<feature type="binding site" evidence="7">
    <location>
        <begin position="335"/>
        <end position="336"/>
    </location>
    <ligand>
        <name>FMN</name>
        <dbReference type="ChEBI" id="CHEBI:58210"/>
    </ligand>
</feature>
<dbReference type="PROSITE" id="PS00557">
    <property type="entry name" value="FMN_HYDROXY_ACID_DH_1"/>
    <property type="match status" value="1"/>
</dbReference>
<feature type="binding site" evidence="7">
    <location>
        <position position="160"/>
    </location>
    <ligand>
        <name>glyoxylate</name>
        <dbReference type="ChEBI" id="CHEBI:36655"/>
    </ligand>
</feature>
<dbReference type="PANTHER" id="PTHR10578">
    <property type="entry name" value="S -2-HYDROXY-ACID OXIDASE-RELATED"/>
    <property type="match status" value="1"/>
</dbReference>
<evidence type="ECO:0000256" key="4">
    <source>
        <dbReference type="ARBA" id="ARBA00023002"/>
    </source>
</evidence>
<gene>
    <name evidence="10" type="ORF">RB653_005189</name>
</gene>
<sequence length="390" mass="43001">MENQFNNITNNSSSSIEASNQFSNKKTNRLDSFVSISELQEEAKKLLPKMAYDYYASGSNDQITLAENENAFNRIKLVPRSLVDVSKVNTRTKLFGRDISTPILIAPWAMQKMASQRGEIDTVEASKEFNTIMTLSSLSTTSVEDLSNASNGNPGWFQLYVFKDRKISEELVKRAESIGFTALVLTVDTPFLGKRTADFKNSFKLPNGLSLKIFERLMLSNLDGGLNQYFATMIDPSLTWNDLKWLKSITKLPILVKGIMCPKDAELALQYGADGIIVSNHGGRQLDTCPSTIEVLPYISKVVQGKVPLILDGGIRRGTDVLKALAYGANAVCIGRPIIWGLSSGGKDGVLKVLSLLNSELQLAMALTGINKVSDVNNSIIWDQNKYIKL</sequence>
<dbReference type="GO" id="GO:0010181">
    <property type="term" value="F:FMN binding"/>
    <property type="evidence" value="ECO:0007669"/>
    <property type="project" value="InterPro"/>
</dbReference>
<reference evidence="10 11" key="1">
    <citation type="submission" date="2023-11" db="EMBL/GenBank/DDBJ databases">
        <title>Dfirmibasis_genome.</title>
        <authorList>
            <person name="Edelbroek B."/>
            <person name="Kjellin J."/>
            <person name="Jerlstrom-Hultqvist J."/>
            <person name="Soderbom F."/>
        </authorList>
    </citation>
    <scope>NUCLEOTIDE SEQUENCE [LARGE SCALE GENOMIC DNA]</scope>
    <source>
        <strain evidence="10 11">TNS-C-14</strain>
    </source>
</reference>
<protein>
    <recommendedName>
        <fullName evidence="9">FMN hydroxy acid dehydrogenase domain-containing protein</fullName>
    </recommendedName>
</protein>
<dbReference type="InterPro" id="IPR013785">
    <property type="entry name" value="Aldolase_TIM"/>
</dbReference>
<evidence type="ECO:0000256" key="8">
    <source>
        <dbReference type="SAM" id="MobiDB-lite"/>
    </source>
</evidence>
<feature type="binding site" evidence="7">
    <location>
        <position position="281"/>
    </location>
    <ligand>
        <name>glyoxylate</name>
        <dbReference type="ChEBI" id="CHEBI:36655"/>
    </ligand>
</feature>
<name>A0AAN7YXY3_9MYCE</name>
<feature type="binding site" evidence="7">
    <location>
        <position position="158"/>
    </location>
    <ligand>
        <name>FMN</name>
        <dbReference type="ChEBI" id="CHEBI:58210"/>
    </ligand>
</feature>
<keyword evidence="11" id="KW-1185">Reference proteome</keyword>
<feature type="binding site" evidence="7">
    <location>
        <position position="279"/>
    </location>
    <ligand>
        <name>FMN</name>
        <dbReference type="ChEBI" id="CHEBI:58210"/>
    </ligand>
</feature>
<feature type="binding site" evidence="7">
    <location>
        <position position="195"/>
    </location>
    <ligand>
        <name>glyoxylate</name>
        <dbReference type="ChEBI" id="CHEBI:36655"/>
    </ligand>
</feature>
<dbReference type="InterPro" id="IPR037396">
    <property type="entry name" value="FMN_HAD"/>
</dbReference>
<evidence type="ECO:0000313" key="10">
    <source>
        <dbReference type="EMBL" id="KAK5583591.1"/>
    </source>
</evidence>
<feature type="binding site" evidence="7">
    <location>
        <position position="136"/>
    </location>
    <ligand>
        <name>FMN</name>
        <dbReference type="ChEBI" id="CHEBI:58210"/>
    </ligand>
</feature>
<dbReference type="InterPro" id="IPR000262">
    <property type="entry name" value="FMN-dep_DH"/>
</dbReference>
<dbReference type="CDD" id="cd02809">
    <property type="entry name" value="alpha_hydroxyacid_oxid_FMN"/>
    <property type="match status" value="1"/>
</dbReference>
<accession>A0AAN7YXY3</accession>
<dbReference type="EMBL" id="JAVFKY010000001">
    <property type="protein sequence ID" value="KAK5583591.1"/>
    <property type="molecule type" value="Genomic_DNA"/>
</dbReference>
<feature type="active site" description="Proton acceptor" evidence="6">
    <location>
        <position position="281"/>
    </location>
</feature>
<dbReference type="PROSITE" id="PS51349">
    <property type="entry name" value="FMN_HYDROXY_ACID_DH_2"/>
    <property type="match status" value="1"/>
</dbReference>
<evidence type="ECO:0000256" key="3">
    <source>
        <dbReference type="ARBA" id="ARBA00022643"/>
    </source>
</evidence>
<dbReference type="Pfam" id="PF01070">
    <property type="entry name" value="FMN_dh"/>
    <property type="match status" value="1"/>
</dbReference>
<comment type="similarity">
    <text evidence="5">Belongs to the FMN-dependent alpha-hydroxy acid dehydrogenase family.</text>
</comment>
<dbReference type="InterPro" id="IPR012133">
    <property type="entry name" value="Alpha-hydoxy_acid_DH_FMN"/>
</dbReference>
<evidence type="ECO:0000256" key="6">
    <source>
        <dbReference type="PIRSR" id="PIRSR000138-1"/>
    </source>
</evidence>
<dbReference type="FunFam" id="3.20.20.70:FF:000029">
    <property type="entry name" value="L-lactate dehydrogenase"/>
    <property type="match status" value="1"/>
</dbReference>
<dbReference type="InterPro" id="IPR008259">
    <property type="entry name" value="FMN_hydac_DH_AS"/>
</dbReference>
<evidence type="ECO:0000256" key="1">
    <source>
        <dbReference type="ARBA" id="ARBA00001917"/>
    </source>
</evidence>
<keyword evidence="2 7" id="KW-0285">Flavoprotein</keyword>
<evidence type="ECO:0000256" key="2">
    <source>
        <dbReference type="ARBA" id="ARBA00022630"/>
    </source>
</evidence>
<comment type="caution">
    <text evidence="10">The sequence shown here is derived from an EMBL/GenBank/DDBJ whole genome shotgun (WGS) entry which is preliminary data.</text>
</comment>
<dbReference type="GO" id="GO:0016614">
    <property type="term" value="F:oxidoreductase activity, acting on CH-OH group of donors"/>
    <property type="evidence" value="ECO:0007669"/>
    <property type="project" value="UniProtKB-ARBA"/>
</dbReference>
<evidence type="ECO:0000256" key="7">
    <source>
        <dbReference type="PIRSR" id="PIRSR000138-2"/>
    </source>
</evidence>
<proteinExistence type="inferred from homology"/>
<keyword evidence="4" id="KW-0560">Oxidoreductase</keyword>